<organism evidence="2 3">
    <name type="scientific">Drosophila navojoa</name>
    <name type="common">Fruit fly</name>
    <dbReference type="NCBI Taxonomy" id="7232"/>
    <lineage>
        <taxon>Eukaryota</taxon>
        <taxon>Metazoa</taxon>
        <taxon>Ecdysozoa</taxon>
        <taxon>Arthropoda</taxon>
        <taxon>Hexapoda</taxon>
        <taxon>Insecta</taxon>
        <taxon>Pterygota</taxon>
        <taxon>Neoptera</taxon>
        <taxon>Endopterygota</taxon>
        <taxon>Diptera</taxon>
        <taxon>Brachycera</taxon>
        <taxon>Muscomorpha</taxon>
        <taxon>Ephydroidea</taxon>
        <taxon>Drosophilidae</taxon>
        <taxon>Drosophila</taxon>
    </lineage>
</organism>
<evidence type="ECO:0000256" key="1">
    <source>
        <dbReference type="SAM" id="MobiDB-lite"/>
    </source>
</evidence>
<keyword evidence="3" id="KW-1185">Reference proteome</keyword>
<reference evidence="2 3" key="1">
    <citation type="journal article" date="2019" name="J. Hered.">
        <title>An Improved Genome Assembly for Drosophila navojoa, the Basal Species in the mojavensis Cluster.</title>
        <authorList>
            <person name="Vanderlinde T."/>
            <person name="Dupim E.G."/>
            <person name="Nazario-Yepiz N.O."/>
            <person name="Carvalho A.B."/>
        </authorList>
    </citation>
    <scope>NUCLEOTIDE SEQUENCE [LARGE SCALE GENOMIC DNA]</scope>
    <source>
        <strain evidence="2">Navoj_Jal97</strain>
        <tissue evidence="2">Whole organism</tissue>
    </source>
</reference>
<proteinExistence type="predicted"/>
<feature type="region of interest" description="Disordered" evidence="1">
    <location>
        <begin position="1"/>
        <end position="27"/>
    </location>
</feature>
<gene>
    <name evidence="2" type="ORF">AWZ03_013211</name>
</gene>
<dbReference type="Proteomes" id="UP000295192">
    <property type="component" value="Unassembled WGS sequence"/>
</dbReference>
<dbReference type="EMBL" id="LSRL02000588">
    <property type="protein sequence ID" value="TDG40365.1"/>
    <property type="molecule type" value="Genomic_DNA"/>
</dbReference>
<sequence length="79" mass="8357">MPPSSNPKPNPNPNPNSNSNSYRGPSARLVDNCESLIFIMRRPSSKDTATVSASSGAAFAGYCVATQWSVGNCNLLALR</sequence>
<evidence type="ECO:0000313" key="3">
    <source>
        <dbReference type="Proteomes" id="UP000295192"/>
    </source>
</evidence>
<name>A0A484AXS6_DRONA</name>
<protein>
    <submittedName>
        <fullName evidence="2">Uncharacterized protein</fullName>
    </submittedName>
</protein>
<dbReference type="AlphaFoldDB" id="A0A484AXS6"/>
<feature type="compositionally biased region" description="Pro residues" evidence="1">
    <location>
        <begin position="1"/>
        <end position="14"/>
    </location>
</feature>
<evidence type="ECO:0000313" key="2">
    <source>
        <dbReference type="EMBL" id="TDG40365.1"/>
    </source>
</evidence>
<comment type="caution">
    <text evidence="2">The sequence shown here is derived from an EMBL/GenBank/DDBJ whole genome shotgun (WGS) entry which is preliminary data.</text>
</comment>
<accession>A0A484AXS6</accession>